<dbReference type="SMART" id="SM00100">
    <property type="entry name" value="cNMP"/>
    <property type="match status" value="1"/>
</dbReference>
<keyword evidence="3" id="KW-0812">Transmembrane</keyword>
<dbReference type="PROSITE" id="PS00889">
    <property type="entry name" value="CNMP_BINDING_2"/>
    <property type="match status" value="1"/>
</dbReference>
<dbReference type="PANTHER" id="PTHR45638:SF11">
    <property type="entry name" value="CYCLIC NUCLEOTIDE-GATED CATION CHANNEL SUBUNIT A"/>
    <property type="match status" value="1"/>
</dbReference>
<evidence type="ECO:0000256" key="8">
    <source>
        <dbReference type="ARBA" id="ARBA00023303"/>
    </source>
</evidence>
<dbReference type="OrthoDB" id="8562751at2"/>
<dbReference type="PANTHER" id="PTHR45638">
    <property type="entry name" value="CYCLIC NUCLEOTIDE-GATED CATION CHANNEL SUBUNIT A"/>
    <property type="match status" value="1"/>
</dbReference>
<dbReference type="GO" id="GO:0044877">
    <property type="term" value="F:protein-containing complex binding"/>
    <property type="evidence" value="ECO:0007669"/>
    <property type="project" value="TreeGrafter"/>
</dbReference>
<evidence type="ECO:0000256" key="5">
    <source>
        <dbReference type="ARBA" id="ARBA00023065"/>
    </source>
</evidence>
<comment type="subcellular location">
    <subcellularLocation>
        <location evidence="1">Membrane</location>
        <topology evidence="1">Multi-pass membrane protein</topology>
    </subcellularLocation>
</comment>
<keyword evidence="2" id="KW-0813">Transport</keyword>
<evidence type="ECO:0000256" key="2">
    <source>
        <dbReference type="ARBA" id="ARBA00022448"/>
    </source>
</evidence>
<evidence type="ECO:0000256" key="1">
    <source>
        <dbReference type="ARBA" id="ARBA00004141"/>
    </source>
</evidence>
<keyword evidence="4" id="KW-1133">Transmembrane helix</keyword>
<dbReference type="RefSeq" id="WP_145771826.1">
    <property type="nucleotide sequence ID" value="NZ_LR778301.1"/>
</dbReference>
<gene>
    <name evidence="9" type="ORF">DENOEST_3227</name>
</gene>
<evidence type="ECO:0000313" key="9">
    <source>
        <dbReference type="EMBL" id="CAB1370381.1"/>
    </source>
</evidence>
<reference evidence="9 10" key="1">
    <citation type="submission" date="2020-03" db="EMBL/GenBank/DDBJ databases">
        <authorList>
            <consortium name="Genoscope - CEA"/>
            <person name="William W."/>
        </authorList>
    </citation>
    <scope>NUCLEOTIDE SEQUENCE [LARGE SCALE GENOMIC DNA]</scope>
    <source>
        <strain evidence="10">DSM 16959</strain>
    </source>
</reference>
<evidence type="ECO:0000256" key="6">
    <source>
        <dbReference type="ARBA" id="ARBA00023136"/>
    </source>
</evidence>
<organism evidence="9 10">
    <name type="scientific">Denitratisoma oestradiolicum</name>
    <dbReference type="NCBI Taxonomy" id="311182"/>
    <lineage>
        <taxon>Bacteria</taxon>
        <taxon>Pseudomonadati</taxon>
        <taxon>Pseudomonadota</taxon>
        <taxon>Betaproteobacteria</taxon>
        <taxon>Nitrosomonadales</taxon>
        <taxon>Sterolibacteriaceae</taxon>
        <taxon>Denitratisoma</taxon>
    </lineage>
</organism>
<dbReference type="PROSITE" id="PS50042">
    <property type="entry name" value="CNMP_BINDING_3"/>
    <property type="match status" value="1"/>
</dbReference>
<dbReference type="CDD" id="cd00038">
    <property type="entry name" value="CAP_ED"/>
    <property type="match status" value="1"/>
</dbReference>
<name>A0A6S6Y0T8_9PROT</name>
<evidence type="ECO:0000256" key="7">
    <source>
        <dbReference type="ARBA" id="ARBA00023286"/>
    </source>
</evidence>
<dbReference type="EMBL" id="LR778301">
    <property type="protein sequence ID" value="CAB1370381.1"/>
    <property type="molecule type" value="Genomic_DNA"/>
</dbReference>
<dbReference type="AlphaFoldDB" id="A0A6S6Y0T8"/>
<keyword evidence="5" id="KW-0406">Ion transport</keyword>
<evidence type="ECO:0000256" key="3">
    <source>
        <dbReference type="ARBA" id="ARBA00022692"/>
    </source>
</evidence>
<evidence type="ECO:0000256" key="4">
    <source>
        <dbReference type="ARBA" id="ARBA00022989"/>
    </source>
</evidence>
<proteinExistence type="predicted"/>
<accession>A0A6S6Y0T8</accession>
<keyword evidence="7" id="KW-1071">Ligand-gated ion channel</keyword>
<keyword evidence="6" id="KW-0472">Membrane</keyword>
<dbReference type="InterPro" id="IPR000595">
    <property type="entry name" value="cNMP-bd_dom"/>
</dbReference>
<dbReference type="SUPFAM" id="SSF51206">
    <property type="entry name" value="cAMP-binding domain-like"/>
    <property type="match status" value="1"/>
</dbReference>
<evidence type="ECO:0000313" key="10">
    <source>
        <dbReference type="Proteomes" id="UP000515733"/>
    </source>
</evidence>
<protein>
    <submittedName>
        <fullName evidence="9">Uncharacterized protein</fullName>
    </submittedName>
</protein>
<sequence>MKNTTILKLLAEVRIFEGFGPGDLDDFLTQTVGSTYEAGSMIFTEGQSGRQMHIILSGKVEVFRKSAGRSVSLVKLGPGESFGEMSLVLDANSGRTASIRAIESTATLRIDYESLVRIPRVSAQLYRNISRTLATRLKISTDLVVFQVQHGGDVSPSATLTKPRPKAVTKIVKD</sequence>
<dbReference type="Gene3D" id="2.60.120.10">
    <property type="entry name" value="Jelly Rolls"/>
    <property type="match status" value="1"/>
</dbReference>
<dbReference type="InterPro" id="IPR050866">
    <property type="entry name" value="CNG_cation_channel"/>
</dbReference>
<keyword evidence="10" id="KW-1185">Reference proteome</keyword>
<dbReference type="Pfam" id="PF00027">
    <property type="entry name" value="cNMP_binding"/>
    <property type="match status" value="1"/>
</dbReference>
<dbReference type="InterPro" id="IPR014710">
    <property type="entry name" value="RmlC-like_jellyroll"/>
</dbReference>
<dbReference type="Proteomes" id="UP000515733">
    <property type="component" value="Chromosome"/>
</dbReference>
<dbReference type="GO" id="GO:0005221">
    <property type="term" value="F:intracellularly cyclic nucleotide-activated monoatomic cation channel activity"/>
    <property type="evidence" value="ECO:0007669"/>
    <property type="project" value="InterPro"/>
</dbReference>
<dbReference type="GO" id="GO:0016020">
    <property type="term" value="C:membrane"/>
    <property type="evidence" value="ECO:0007669"/>
    <property type="project" value="UniProtKB-SubCell"/>
</dbReference>
<dbReference type="InterPro" id="IPR018490">
    <property type="entry name" value="cNMP-bd_dom_sf"/>
</dbReference>
<keyword evidence="8" id="KW-0407">Ion channel</keyword>
<dbReference type="InterPro" id="IPR018488">
    <property type="entry name" value="cNMP-bd_CS"/>
</dbReference>
<dbReference type="KEGG" id="doe:DENOEST_3227"/>